<keyword evidence="3" id="KW-1185">Reference proteome</keyword>
<evidence type="ECO:0000313" key="3">
    <source>
        <dbReference type="Proteomes" id="UP000236630"/>
    </source>
</evidence>
<feature type="region of interest" description="Disordered" evidence="1">
    <location>
        <begin position="1"/>
        <end position="47"/>
    </location>
</feature>
<comment type="caution">
    <text evidence="2">The sequence shown here is derived from an EMBL/GenBank/DDBJ whole genome shotgun (WGS) entry which is preliminary data.</text>
</comment>
<evidence type="ECO:0000313" key="2">
    <source>
        <dbReference type="EMBL" id="GAY64521.1"/>
    </source>
</evidence>
<proteinExistence type="predicted"/>
<organism evidence="2 3">
    <name type="scientific">Citrus unshiu</name>
    <name type="common">Satsuma mandarin</name>
    <name type="synonym">Citrus nobilis var. unshiu</name>
    <dbReference type="NCBI Taxonomy" id="55188"/>
    <lineage>
        <taxon>Eukaryota</taxon>
        <taxon>Viridiplantae</taxon>
        <taxon>Streptophyta</taxon>
        <taxon>Embryophyta</taxon>
        <taxon>Tracheophyta</taxon>
        <taxon>Spermatophyta</taxon>
        <taxon>Magnoliopsida</taxon>
        <taxon>eudicotyledons</taxon>
        <taxon>Gunneridae</taxon>
        <taxon>Pentapetalae</taxon>
        <taxon>rosids</taxon>
        <taxon>malvids</taxon>
        <taxon>Sapindales</taxon>
        <taxon>Rutaceae</taxon>
        <taxon>Aurantioideae</taxon>
        <taxon>Citrus</taxon>
    </lineage>
</organism>
<evidence type="ECO:0000256" key="1">
    <source>
        <dbReference type="SAM" id="MobiDB-lite"/>
    </source>
</evidence>
<name>A0A2H5QIR9_CITUN</name>
<reference evidence="2 3" key="1">
    <citation type="journal article" date="2017" name="Front. Genet.">
        <title>Draft sequencing of the heterozygous diploid genome of Satsuma (Citrus unshiu Marc.) using a hybrid assembly approach.</title>
        <authorList>
            <person name="Shimizu T."/>
            <person name="Tanizawa Y."/>
            <person name="Mochizuki T."/>
            <person name="Nagasaki H."/>
            <person name="Yoshioka T."/>
            <person name="Toyoda A."/>
            <person name="Fujiyama A."/>
            <person name="Kaminuma E."/>
            <person name="Nakamura Y."/>
        </authorList>
    </citation>
    <scope>NUCLEOTIDE SEQUENCE [LARGE SCALE GENOMIC DNA]</scope>
    <source>
        <strain evidence="3">cv. Miyagawa wase</strain>
    </source>
</reference>
<dbReference type="EMBL" id="BDQV01000412">
    <property type="protein sequence ID" value="GAY64521.1"/>
    <property type="molecule type" value="Genomic_DNA"/>
</dbReference>
<dbReference type="Proteomes" id="UP000236630">
    <property type="component" value="Unassembled WGS sequence"/>
</dbReference>
<dbReference type="AlphaFoldDB" id="A0A2H5QIR9"/>
<accession>A0A2H5QIR9</accession>
<feature type="region of interest" description="Disordered" evidence="1">
    <location>
        <begin position="63"/>
        <end position="93"/>
    </location>
</feature>
<gene>
    <name evidence="2" type="ORF">CUMW_234200</name>
</gene>
<sequence>MHVNRDTFPTLIPHIEPNGHSTPMHGMHGPKQPNSKSPAPVPTTLNPLHHKVVSFPKVALAPQAIAQHPSQPVGDPSLADEPPDKGTFCDFNS</sequence>
<protein>
    <submittedName>
        <fullName evidence="2">Uncharacterized protein</fullName>
    </submittedName>
</protein>